<dbReference type="PROSITE" id="PS51473">
    <property type="entry name" value="GNK2"/>
    <property type="match status" value="1"/>
</dbReference>
<evidence type="ECO:0000313" key="6">
    <source>
        <dbReference type="Proteomes" id="UP001054889"/>
    </source>
</evidence>
<evidence type="ECO:0000256" key="2">
    <source>
        <dbReference type="ARBA" id="ARBA00022737"/>
    </source>
</evidence>
<dbReference type="Pfam" id="PF01657">
    <property type="entry name" value="Stress-antifung"/>
    <property type="match status" value="1"/>
</dbReference>
<dbReference type="AlphaFoldDB" id="A0AAV5FHM7"/>
<dbReference type="PANTHER" id="PTHR27006">
    <property type="entry name" value="PROMASTIGOTE SURFACE ANTIGEN PROTEIN PSA"/>
    <property type="match status" value="1"/>
</dbReference>
<dbReference type="CDD" id="cd23509">
    <property type="entry name" value="Gnk2-like"/>
    <property type="match status" value="1"/>
</dbReference>
<proteinExistence type="predicted"/>
<gene>
    <name evidence="5" type="primary">gb23984</name>
    <name evidence="5" type="ORF">PR202_gb23984</name>
</gene>
<keyword evidence="1 3" id="KW-0732">Signal</keyword>
<dbReference type="Proteomes" id="UP001054889">
    <property type="component" value="Unassembled WGS sequence"/>
</dbReference>
<evidence type="ECO:0000259" key="4">
    <source>
        <dbReference type="PROSITE" id="PS51473"/>
    </source>
</evidence>
<feature type="domain" description="Gnk2-homologous" evidence="4">
    <location>
        <begin position="40"/>
        <end position="150"/>
    </location>
</feature>
<dbReference type="PANTHER" id="PTHR27006:SF618">
    <property type="entry name" value="CYSTEINE-RICH RECEPTOR-LIKE PROTEIN KINASE 10"/>
    <property type="match status" value="1"/>
</dbReference>
<evidence type="ECO:0000256" key="3">
    <source>
        <dbReference type="SAM" id="SignalP"/>
    </source>
</evidence>
<feature type="chain" id="PRO_5043977647" description="Gnk2-homologous domain-containing protein" evidence="3">
    <location>
        <begin position="37"/>
        <end position="297"/>
    </location>
</feature>
<reference evidence="5" key="2">
    <citation type="submission" date="2021-12" db="EMBL/GenBank/DDBJ databases">
        <title>Resequencing data analysis of finger millet.</title>
        <authorList>
            <person name="Hatakeyama M."/>
            <person name="Aluri S."/>
            <person name="Balachadran M.T."/>
            <person name="Sivarajan S.R."/>
            <person name="Poveda L."/>
            <person name="Shimizu-Inatsugi R."/>
            <person name="Schlapbach R."/>
            <person name="Sreeman S.M."/>
            <person name="Shimizu K.K."/>
        </authorList>
    </citation>
    <scope>NUCLEOTIDE SEQUENCE</scope>
</reference>
<accession>A0AAV5FHM7</accession>
<dbReference type="EMBL" id="BQKI01000088">
    <property type="protein sequence ID" value="GJN35234.1"/>
    <property type="molecule type" value="Genomic_DNA"/>
</dbReference>
<sequence>MALTIPRHLTLPYLLNPAAATILSLALILHVHLATAQTTPLPWLVCNTTVNYTENSAYQANLHRLATTLPSNASSSPALFAIDAAGTAAPDTVYALALCRGDTNDTSGPPYSINPDDIQSIDDSLLLDLSTLRKATNNFAESNKLGEGGFGAVYKYSVKSDVFSLGVLVLEILTGTKNSSSFANPEESVGLLRLVWEHWTAGTTEELMDPFLDCRPPHDQMLKLVCIGLLCTQDNPANWSTMSSVNVMLSSNTVSLEAPSRPTFYDAYSRAFQSASNLEVATSRNEASLTVTELEPR</sequence>
<reference evidence="5" key="1">
    <citation type="journal article" date="2018" name="DNA Res.">
        <title>Multiple hybrid de novo genome assembly of finger millet, an orphan allotetraploid crop.</title>
        <authorList>
            <person name="Hatakeyama M."/>
            <person name="Aluri S."/>
            <person name="Balachadran M.T."/>
            <person name="Sivarajan S.R."/>
            <person name="Patrignani A."/>
            <person name="Gruter S."/>
            <person name="Poveda L."/>
            <person name="Shimizu-Inatsugi R."/>
            <person name="Baeten J."/>
            <person name="Francoijs K.J."/>
            <person name="Nataraja K.N."/>
            <person name="Reddy Y.A.N."/>
            <person name="Phadnis S."/>
            <person name="Ravikumar R.L."/>
            <person name="Schlapbach R."/>
            <person name="Sreeman S.M."/>
            <person name="Shimizu K.K."/>
        </authorList>
    </citation>
    <scope>NUCLEOTIDE SEQUENCE</scope>
</reference>
<dbReference type="SUPFAM" id="SSF56112">
    <property type="entry name" value="Protein kinase-like (PK-like)"/>
    <property type="match status" value="2"/>
</dbReference>
<comment type="caution">
    <text evidence="5">The sequence shown here is derived from an EMBL/GenBank/DDBJ whole genome shotgun (WGS) entry which is preliminary data.</text>
</comment>
<dbReference type="InterPro" id="IPR038408">
    <property type="entry name" value="GNK2_sf"/>
</dbReference>
<dbReference type="InterPro" id="IPR011009">
    <property type="entry name" value="Kinase-like_dom_sf"/>
</dbReference>
<protein>
    <recommendedName>
        <fullName evidence="4">Gnk2-homologous domain-containing protein</fullName>
    </recommendedName>
</protein>
<keyword evidence="2" id="KW-0677">Repeat</keyword>
<keyword evidence="6" id="KW-1185">Reference proteome</keyword>
<feature type="signal peptide" evidence="3">
    <location>
        <begin position="1"/>
        <end position="36"/>
    </location>
</feature>
<name>A0AAV5FHM7_ELECO</name>
<dbReference type="InterPro" id="IPR002902">
    <property type="entry name" value="GNK2"/>
</dbReference>
<evidence type="ECO:0000256" key="1">
    <source>
        <dbReference type="ARBA" id="ARBA00022729"/>
    </source>
</evidence>
<organism evidence="5 6">
    <name type="scientific">Eleusine coracana subsp. coracana</name>
    <dbReference type="NCBI Taxonomy" id="191504"/>
    <lineage>
        <taxon>Eukaryota</taxon>
        <taxon>Viridiplantae</taxon>
        <taxon>Streptophyta</taxon>
        <taxon>Embryophyta</taxon>
        <taxon>Tracheophyta</taxon>
        <taxon>Spermatophyta</taxon>
        <taxon>Magnoliopsida</taxon>
        <taxon>Liliopsida</taxon>
        <taxon>Poales</taxon>
        <taxon>Poaceae</taxon>
        <taxon>PACMAD clade</taxon>
        <taxon>Chloridoideae</taxon>
        <taxon>Cynodonteae</taxon>
        <taxon>Eleusininae</taxon>
        <taxon>Eleusine</taxon>
    </lineage>
</organism>
<dbReference type="Gene3D" id="3.30.430.20">
    <property type="entry name" value="Gnk2 domain, C-X8-C-X2-C motif"/>
    <property type="match status" value="1"/>
</dbReference>
<dbReference type="Gene3D" id="1.10.510.10">
    <property type="entry name" value="Transferase(Phosphotransferase) domain 1"/>
    <property type="match status" value="1"/>
</dbReference>
<evidence type="ECO:0000313" key="5">
    <source>
        <dbReference type="EMBL" id="GJN35234.1"/>
    </source>
</evidence>